<proteinExistence type="predicted"/>
<comment type="caution">
    <text evidence="1">The sequence shown here is derived from an EMBL/GenBank/DDBJ whole genome shotgun (WGS) entry which is preliminary data.</text>
</comment>
<dbReference type="Proteomes" id="UP001589688">
    <property type="component" value="Unassembled WGS sequence"/>
</dbReference>
<organism evidence="1 2">
    <name type="scientific">Hallella seregens ATCC 51272</name>
    <dbReference type="NCBI Taxonomy" id="1336250"/>
    <lineage>
        <taxon>Bacteria</taxon>
        <taxon>Pseudomonadati</taxon>
        <taxon>Bacteroidota</taxon>
        <taxon>Bacteroidia</taxon>
        <taxon>Bacteroidales</taxon>
        <taxon>Prevotellaceae</taxon>
        <taxon>Hallella</taxon>
    </lineage>
</organism>
<dbReference type="RefSeq" id="WP_156925011.1">
    <property type="nucleotide sequence ID" value="NZ_JBHLZF010000002.1"/>
</dbReference>
<evidence type="ECO:0000313" key="2">
    <source>
        <dbReference type="Proteomes" id="UP001589688"/>
    </source>
</evidence>
<accession>A0ABV5ZN18</accession>
<sequence>MKKEKAQSESRKNACRHAVIVSRKTPRHPMITPQTPGDYAVIALRLRRYCSAIAGSSARR</sequence>
<keyword evidence="2" id="KW-1185">Reference proteome</keyword>
<name>A0ABV5ZN18_9BACT</name>
<gene>
    <name evidence="1" type="ORF">ACFFK8_11110</name>
</gene>
<reference evidence="1 2" key="1">
    <citation type="submission" date="2024-09" db="EMBL/GenBank/DDBJ databases">
        <authorList>
            <person name="Sun Q."/>
            <person name="Mori K."/>
        </authorList>
    </citation>
    <scope>NUCLEOTIDE SEQUENCE [LARGE SCALE GENOMIC DNA]</scope>
    <source>
        <strain evidence="1 2">ATCC 51272</strain>
    </source>
</reference>
<dbReference type="EMBL" id="JBHLZF010000002">
    <property type="protein sequence ID" value="MFB9898325.1"/>
    <property type="molecule type" value="Genomic_DNA"/>
</dbReference>
<evidence type="ECO:0000313" key="1">
    <source>
        <dbReference type="EMBL" id="MFB9898325.1"/>
    </source>
</evidence>
<protein>
    <submittedName>
        <fullName evidence="1">Uncharacterized protein</fullName>
    </submittedName>
</protein>